<dbReference type="EMBL" id="CAMPGE010007511">
    <property type="protein sequence ID" value="CAI2366427.1"/>
    <property type="molecule type" value="Genomic_DNA"/>
</dbReference>
<keyword evidence="1" id="KW-0812">Transmembrane</keyword>
<feature type="transmembrane region" description="Helical" evidence="1">
    <location>
        <begin position="362"/>
        <end position="383"/>
    </location>
</feature>
<dbReference type="Pfam" id="PF12146">
    <property type="entry name" value="Hydrolase_4"/>
    <property type="match status" value="1"/>
</dbReference>
<dbReference type="PANTHER" id="PTHR11614">
    <property type="entry name" value="PHOSPHOLIPASE-RELATED"/>
    <property type="match status" value="1"/>
</dbReference>
<dbReference type="InterPro" id="IPR051044">
    <property type="entry name" value="MAG_DAG_Lipase"/>
</dbReference>
<dbReference type="InterPro" id="IPR022742">
    <property type="entry name" value="Hydrolase_4"/>
</dbReference>
<reference evidence="3" key="1">
    <citation type="submission" date="2023-07" db="EMBL/GenBank/DDBJ databases">
        <authorList>
            <consortium name="AG Swart"/>
            <person name="Singh M."/>
            <person name="Singh A."/>
            <person name="Seah K."/>
            <person name="Emmerich C."/>
        </authorList>
    </citation>
    <scope>NUCLEOTIDE SEQUENCE</scope>
    <source>
        <strain evidence="3">DP1</strain>
    </source>
</reference>
<proteinExistence type="predicted"/>
<evidence type="ECO:0000313" key="4">
    <source>
        <dbReference type="Proteomes" id="UP001295684"/>
    </source>
</evidence>
<keyword evidence="1" id="KW-1133">Transmembrane helix</keyword>
<gene>
    <name evidence="3" type="ORF">ECRASSUSDP1_LOCUS7700</name>
</gene>
<dbReference type="InterPro" id="IPR029058">
    <property type="entry name" value="AB_hydrolase_fold"/>
</dbReference>
<sequence>MEEKEISGLIKSERDEEINSAGDKFYHFEEGEKLLNLVTDFNFGDIFLGDIYIRREYLSSEEGDHIRLLHTEICHKENKPRATIAMFHGMGQGSDTLIETSLQYAKNGYKIETIDFRGYGGSGGIRGEYTITDLQKDIMLLLKEVDTDIPLFVYAHSMGCMVLLSFLMNNPGLNISGVILVAPLTSPPKNVKLDYFRRFVAKMIGQNLPEMIFNPRGNASAATSKAYLLKWYLTNRKAVPIIGAKQMAGLAEYMYHFEYNSSYMRYPILVHLGGADEIVNNEGTKKIFEAFGTEDKQIYEYEGYLHELHYEDCNKEMFRNTISWINRKFKDGGATKVGAIDFDDVKIAFLKKKAPFKHWKQLIAASVIVYYLIGYLLMVSKVVNKRRHEMLAFWPYQLYRLLFGKR</sequence>
<dbReference type="SUPFAM" id="SSF53474">
    <property type="entry name" value="alpha/beta-Hydrolases"/>
    <property type="match status" value="1"/>
</dbReference>
<keyword evidence="1" id="KW-0472">Membrane</keyword>
<comment type="caution">
    <text evidence="3">The sequence shown here is derived from an EMBL/GenBank/DDBJ whole genome shotgun (WGS) entry which is preliminary data.</text>
</comment>
<dbReference type="Proteomes" id="UP001295684">
    <property type="component" value="Unassembled WGS sequence"/>
</dbReference>
<evidence type="ECO:0000256" key="1">
    <source>
        <dbReference type="SAM" id="Phobius"/>
    </source>
</evidence>
<organism evidence="3 4">
    <name type="scientific">Euplotes crassus</name>
    <dbReference type="NCBI Taxonomy" id="5936"/>
    <lineage>
        <taxon>Eukaryota</taxon>
        <taxon>Sar</taxon>
        <taxon>Alveolata</taxon>
        <taxon>Ciliophora</taxon>
        <taxon>Intramacronucleata</taxon>
        <taxon>Spirotrichea</taxon>
        <taxon>Hypotrichia</taxon>
        <taxon>Euplotida</taxon>
        <taxon>Euplotidae</taxon>
        <taxon>Moneuplotes</taxon>
    </lineage>
</organism>
<dbReference type="Gene3D" id="3.40.50.1820">
    <property type="entry name" value="alpha/beta hydrolase"/>
    <property type="match status" value="1"/>
</dbReference>
<feature type="domain" description="Serine aminopeptidase S33" evidence="2">
    <location>
        <begin position="79"/>
        <end position="311"/>
    </location>
</feature>
<protein>
    <recommendedName>
        <fullName evidence="2">Serine aminopeptidase S33 domain-containing protein</fullName>
    </recommendedName>
</protein>
<name>A0AAD1UGV3_EUPCR</name>
<evidence type="ECO:0000313" key="3">
    <source>
        <dbReference type="EMBL" id="CAI2366427.1"/>
    </source>
</evidence>
<evidence type="ECO:0000259" key="2">
    <source>
        <dbReference type="Pfam" id="PF12146"/>
    </source>
</evidence>
<keyword evidence="4" id="KW-1185">Reference proteome</keyword>
<dbReference type="AlphaFoldDB" id="A0AAD1UGV3"/>
<accession>A0AAD1UGV3</accession>